<feature type="region of interest" description="Disordered" evidence="1">
    <location>
        <begin position="1"/>
        <end position="29"/>
    </location>
</feature>
<dbReference type="Proteomes" id="UP001066276">
    <property type="component" value="Chromosome 8"/>
</dbReference>
<feature type="region of interest" description="Disordered" evidence="1">
    <location>
        <begin position="65"/>
        <end position="84"/>
    </location>
</feature>
<name>A0AAV7NZK9_PLEWA</name>
<sequence>MTRGAGAAGKCRTQERGGPRAARGPAGERSDGVLTVCVSYPCESPLTLRETEPHVCVSPSARVPLPERNARSTNSLSVRKRGAGLGQREDLWEREVTVF</sequence>
<dbReference type="EMBL" id="JANPWB010000012">
    <property type="protein sequence ID" value="KAJ1121422.1"/>
    <property type="molecule type" value="Genomic_DNA"/>
</dbReference>
<evidence type="ECO:0000313" key="3">
    <source>
        <dbReference type="Proteomes" id="UP001066276"/>
    </source>
</evidence>
<reference evidence="2" key="1">
    <citation type="journal article" date="2022" name="bioRxiv">
        <title>Sequencing and chromosome-scale assembly of the giantPleurodeles waltlgenome.</title>
        <authorList>
            <person name="Brown T."/>
            <person name="Elewa A."/>
            <person name="Iarovenko S."/>
            <person name="Subramanian E."/>
            <person name="Araus A.J."/>
            <person name="Petzold A."/>
            <person name="Susuki M."/>
            <person name="Suzuki K.-i.T."/>
            <person name="Hayashi T."/>
            <person name="Toyoda A."/>
            <person name="Oliveira C."/>
            <person name="Osipova E."/>
            <person name="Leigh N.D."/>
            <person name="Simon A."/>
            <person name="Yun M.H."/>
        </authorList>
    </citation>
    <scope>NUCLEOTIDE SEQUENCE</scope>
    <source>
        <strain evidence="2">20211129_DDA</strain>
        <tissue evidence="2">Liver</tissue>
    </source>
</reference>
<accession>A0AAV7NZK9</accession>
<dbReference type="AlphaFoldDB" id="A0AAV7NZK9"/>
<proteinExistence type="predicted"/>
<organism evidence="2 3">
    <name type="scientific">Pleurodeles waltl</name>
    <name type="common">Iberian ribbed newt</name>
    <dbReference type="NCBI Taxonomy" id="8319"/>
    <lineage>
        <taxon>Eukaryota</taxon>
        <taxon>Metazoa</taxon>
        <taxon>Chordata</taxon>
        <taxon>Craniata</taxon>
        <taxon>Vertebrata</taxon>
        <taxon>Euteleostomi</taxon>
        <taxon>Amphibia</taxon>
        <taxon>Batrachia</taxon>
        <taxon>Caudata</taxon>
        <taxon>Salamandroidea</taxon>
        <taxon>Salamandridae</taxon>
        <taxon>Pleurodelinae</taxon>
        <taxon>Pleurodeles</taxon>
    </lineage>
</organism>
<evidence type="ECO:0000313" key="2">
    <source>
        <dbReference type="EMBL" id="KAJ1121422.1"/>
    </source>
</evidence>
<keyword evidence="3" id="KW-1185">Reference proteome</keyword>
<protein>
    <submittedName>
        <fullName evidence="2">Uncharacterized protein</fullName>
    </submittedName>
</protein>
<evidence type="ECO:0000256" key="1">
    <source>
        <dbReference type="SAM" id="MobiDB-lite"/>
    </source>
</evidence>
<gene>
    <name evidence="2" type="ORF">NDU88_009531</name>
</gene>
<comment type="caution">
    <text evidence="2">The sequence shown here is derived from an EMBL/GenBank/DDBJ whole genome shotgun (WGS) entry which is preliminary data.</text>
</comment>